<protein>
    <submittedName>
        <fullName evidence="2">Uncharacterized protein</fullName>
    </submittedName>
</protein>
<evidence type="ECO:0000313" key="2">
    <source>
        <dbReference type="EMBL" id="SHJ04128.1"/>
    </source>
</evidence>
<proteinExistence type="predicted"/>
<gene>
    <name evidence="2" type="ORF">SAMN05443429_10827</name>
</gene>
<feature type="chain" id="PRO_5012206589" evidence="1">
    <location>
        <begin position="19"/>
        <end position="475"/>
    </location>
</feature>
<evidence type="ECO:0000313" key="3">
    <source>
        <dbReference type="Proteomes" id="UP000184335"/>
    </source>
</evidence>
<organism evidence="2 3">
    <name type="scientific">Cruoricaptor ignavus</name>
    <dbReference type="NCBI Taxonomy" id="1118202"/>
    <lineage>
        <taxon>Bacteria</taxon>
        <taxon>Pseudomonadati</taxon>
        <taxon>Bacteroidota</taxon>
        <taxon>Flavobacteriia</taxon>
        <taxon>Flavobacteriales</taxon>
        <taxon>Weeksellaceae</taxon>
        <taxon>Cruoricaptor</taxon>
    </lineage>
</organism>
<dbReference type="AlphaFoldDB" id="A0A1M6G2B4"/>
<dbReference type="InterPro" id="IPR011047">
    <property type="entry name" value="Quinoprotein_ADH-like_sf"/>
</dbReference>
<keyword evidence="3" id="KW-1185">Reference proteome</keyword>
<feature type="signal peptide" evidence="1">
    <location>
        <begin position="1"/>
        <end position="18"/>
    </location>
</feature>
<dbReference type="Proteomes" id="UP000184335">
    <property type="component" value="Unassembled WGS sequence"/>
</dbReference>
<dbReference type="STRING" id="1118202.SAMN05443429_10827"/>
<sequence length="475" mass="51021">MKKLLPSIIAISALCNVACSTSNMETTPIKYTAQTNPYLAPAGSASMHADGHSSDATPAKGPGATEWDIQFFNLEGTCPTVMVGTDGFILTMNTSPTREFPPRVLLLDPETGQVLSKISVAQGSLLGGTYAYMDHKNRVVLVDGNSQLLRIAHSNDGKKLFIDEQTDLSEFMKQVEGDAATSLMPDFKGRVWIGTGKARVAMVDENGKVHGIDLGSKEETIDNSISTAPEGVGVTTSHAMYLLNVDENGAPKILWRKAYDRGSHRKPGQLSWGTGASPTFFGPNGSDFVMLTDNADRQENLIIHRTKDGEILHTTGIFEPGASGTECSMIGVGNMVIGESTYGYPYPAYPESAGKSVPENAPFAPGLARWDITPSGLQLKWKKDIYSATVPRLACGDGIVYLYERKPEKDGKLGKVLQALAVDAATGEILHAQSIPGDIDGQGLDPIQMVGVITEDGVWWQGTLMGMLRIKAKKK</sequence>
<dbReference type="SUPFAM" id="SSF50998">
    <property type="entry name" value="Quinoprotein alcohol dehydrogenase-like"/>
    <property type="match status" value="1"/>
</dbReference>
<evidence type="ECO:0000256" key="1">
    <source>
        <dbReference type="SAM" id="SignalP"/>
    </source>
</evidence>
<dbReference type="InterPro" id="IPR011044">
    <property type="entry name" value="Quino_amine_DH_bsu"/>
</dbReference>
<keyword evidence="1" id="KW-0732">Signal</keyword>
<reference evidence="2 3" key="1">
    <citation type="submission" date="2016-11" db="EMBL/GenBank/DDBJ databases">
        <authorList>
            <person name="Jaros S."/>
            <person name="Januszkiewicz K."/>
            <person name="Wedrychowicz H."/>
        </authorList>
    </citation>
    <scope>NUCLEOTIDE SEQUENCE [LARGE SCALE GENOMIC DNA]</scope>
    <source>
        <strain evidence="2 3">DSM 25479</strain>
    </source>
</reference>
<name>A0A1M6G2B4_9FLAO</name>
<accession>A0A1M6G2B4</accession>
<dbReference type="RefSeq" id="WP_221404001.1">
    <property type="nucleotide sequence ID" value="NZ_FQYI01000008.1"/>
</dbReference>
<dbReference type="EMBL" id="FQYI01000008">
    <property type="protein sequence ID" value="SHJ04128.1"/>
    <property type="molecule type" value="Genomic_DNA"/>
</dbReference>
<dbReference type="SUPFAM" id="SSF50969">
    <property type="entry name" value="YVTN repeat-like/Quinoprotein amine dehydrogenase"/>
    <property type="match status" value="1"/>
</dbReference>